<proteinExistence type="predicted"/>
<protein>
    <submittedName>
        <fullName evidence="1">Uncharacterized protein</fullName>
    </submittedName>
</protein>
<reference evidence="1" key="1">
    <citation type="submission" date="2014-11" db="EMBL/GenBank/DDBJ databases">
        <authorList>
            <person name="Amaro Gonzalez C."/>
        </authorList>
    </citation>
    <scope>NUCLEOTIDE SEQUENCE</scope>
</reference>
<sequence length="59" mass="6527">MCTQRVDRPCTLKQTNITPVSHRRTVSTLARLNLTPASPPTQSDLTPICPASHLFPEVQ</sequence>
<accession>A0A0E9WQZ1</accession>
<evidence type="ECO:0000313" key="1">
    <source>
        <dbReference type="EMBL" id="JAH91990.1"/>
    </source>
</evidence>
<reference evidence="1" key="2">
    <citation type="journal article" date="2015" name="Fish Shellfish Immunol.">
        <title>Early steps in the European eel (Anguilla anguilla)-Vibrio vulnificus interaction in the gills: Role of the RtxA13 toxin.</title>
        <authorList>
            <person name="Callol A."/>
            <person name="Pajuelo D."/>
            <person name="Ebbesson L."/>
            <person name="Teles M."/>
            <person name="MacKenzie S."/>
            <person name="Amaro C."/>
        </authorList>
    </citation>
    <scope>NUCLEOTIDE SEQUENCE</scope>
</reference>
<organism evidence="1">
    <name type="scientific">Anguilla anguilla</name>
    <name type="common">European freshwater eel</name>
    <name type="synonym">Muraena anguilla</name>
    <dbReference type="NCBI Taxonomy" id="7936"/>
    <lineage>
        <taxon>Eukaryota</taxon>
        <taxon>Metazoa</taxon>
        <taxon>Chordata</taxon>
        <taxon>Craniata</taxon>
        <taxon>Vertebrata</taxon>
        <taxon>Euteleostomi</taxon>
        <taxon>Actinopterygii</taxon>
        <taxon>Neopterygii</taxon>
        <taxon>Teleostei</taxon>
        <taxon>Anguilliformes</taxon>
        <taxon>Anguillidae</taxon>
        <taxon>Anguilla</taxon>
    </lineage>
</organism>
<dbReference type="EMBL" id="GBXM01016587">
    <property type="protein sequence ID" value="JAH91990.1"/>
    <property type="molecule type" value="Transcribed_RNA"/>
</dbReference>
<name>A0A0E9WQZ1_ANGAN</name>
<dbReference type="AlphaFoldDB" id="A0A0E9WQZ1"/>